<gene>
    <name evidence="2" type="ORF">KR51_00019340</name>
</gene>
<comment type="caution">
    <text evidence="2">The sequence shown here is derived from an EMBL/GenBank/DDBJ whole genome shotgun (WGS) entry which is preliminary data.</text>
</comment>
<dbReference type="OrthoDB" id="428612at2"/>
<reference evidence="2 3" key="1">
    <citation type="submission" date="2013-05" db="EMBL/GenBank/DDBJ databases">
        <title>Draft genome sequence of Rubidibacter lacunae KORDI 51-2.</title>
        <authorList>
            <person name="Choi D.H."/>
            <person name="Noh J.H."/>
            <person name="Kwon K.-K."/>
            <person name="Lee J.-H."/>
            <person name="Ryu J.-Y."/>
        </authorList>
    </citation>
    <scope>NUCLEOTIDE SEQUENCE [LARGE SCALE GENOMIC DNA]</scope>
    <source>
        <strain evidence="2 3">KORDI 51-2</strain>
    </source>
</reference>
<name>U5DKC3_9CHRO</name>
<protein>
    <recommendedName>
        <fullName evidence="1">Trypsin-co-occurring domain-containing protein</fullName>
    </recommendedName>
</protein>
<evidence type="ECO:0000259" key="1">
    <source>
        <dbReference type="Pfam" id="PF19493"/>
    </source>
</evidence>
<dbReference type="RefSeq" id="WP_022606867.1">
    <property type="nucleotide sequence ID" value="NZ_ASSJ01000049.1"/>
</dbReference>
<organism evidence="2 3">
    <name type="scientific">Rubidibacter lacunae KORDI 51-2</name>
    <dbReference type="NCBI Taxonomy" id="582515"/>
    <lineage>
        <taxon>Bacteria</taxon>
        <taxon>Bacillati</taxon>
        <taxon>Cyanobacteriota</taxon>
        <taxon>Cyanophyceae</taxon>
        <taxon>Oscillatoriophycideae</taxon>
        <taxon>Chroococcales</taxon>
        <taxon>Aphanothecaceae</taxon>
        <taxon>Rubidibacter</taxon>
    </lineage>
</organism>
<dbReference type="Pfam" id="PF19493">
    <property type="entry name" value="Trypco1"/>
    <property type="match status" value="1"/>
</dbReference>
<sequence>MTDESAIRRFVYTDDHGNQYEIFVEARDVGLPEASKDLLGDQHDGRGDDIPEVKMQRATDMIRGYTTYAVSAFKEFSAARVEEITLKFGLKIGGKVGIPYITEGSAESNLEIQVKCTFPDAHSATEPETVETS</sequence>
<dbReference type="InParanoid" id="U5DKC3"/>
<accession>U5DKC3</accession>
<evidence type="ECO:0000313" key="2">
    <source>
        <dbReference type="EMBL" id="ERN41367.1"/>
    </source>
</evidence>
<feature type="domain" description="Trypsin-co-occurring" evidence="1">
    <location>
        <begin position="20"/>
        <end position="117"/>
    </location>
</feature>
<dbReference type="NCBIfam" id="NF041216">
    <property type="entry name" value="CU044_2847_fam"/>
    <property type="match status" value="1"/>
</dbReference>
<dbReference type="STRING" id="582515.KR51_00019340"/>
<keyword evidence="3" id="KW-1185">Reference proteome</keyword>
<dbReference type="AlphaFoldDB" id="U5DKC3"/>
<dbReference type="eggNOG" id="ENOG50330QU">
    <property type="taxonomic scope" value="Bacteria"/>
</dbReference>
<dbReference type="Proteomes" id="UP000016960">
    <property type="component" value="Unassembled WGS sequence"/>
</dbReference>
<proteinExistence type="predicted"/>
<dbReference type="InterPro" id="IPR045794">
    <property type="entry name" value="Trypco1"/>
</dbReference>
<dbReference type="EMBL" id="ASSJ01000049">
    <property type="protein sequence ID" value="ERN41367.1"/>
    <property type="molecule type" value="Genomic_DNA"/>
</dbReference>
<evidence type="ECO:0000313" key="3">
    <source>
        <dbReference type="Proteomes" id="UP000016960"/>
    </source>
</evidence>